<dbReference type="AlphaFoldDB" id="A0A6V7H295"/>
<evidence type="ECO:0000313" key="1">
    <source>
        <dbReference type="EMBL" id="CAD1472180.1"/>
    </source>
</evidence>
<protein>
    <submittedName>
        <fullName evidence="1">Uncharacterized protein</fullName>
    </submittedName>
</protein>
<keyword evidence="2" id="KW-1185">Reference proteome</keyword>
<gene>
    <name evidence="1" type="ORF">MHI_LOCUS264698</name>
</gene>
<dbReference type="OrthoDB" id="10456993at2759"/>
<accession>A0A6V7H295</accession>
<proteinExistence type="predicted"/>
<dbReference type="EMBL" id="CAJDYZ010005074">
    <property type="protein sequence ID" value="CAD1472180.1"/>
    <property type="molecule type" value="Genomic_DNA"/>
</dbReference>
<dbReference type="Proteomes" id="UP000752696">
    <property type="component" value="Unassembled WGS sequence"/>
</dbReference>
<name>A0A6V7H295_9HYME</name>
<sequence length="95" mass="10696">MSKFLAISYSKGSSNFVQSNCTLVNCRTATRMKQERKQKGTKGRKFVRIYGIAGIIEFMALQEEGGNEPTFQEALINSHHTFYSGLERILSGTKQ</sequence>
<comment type="caution">
    <text evidence="1">The sequence shown here is derived from an EMBL/GenBank/DDBJ whole genome shotgun (WGS) entry which is preliminary data.</text>
</comment>
<evidence type="ECO:0000313" key="2">
    <source>
        <dbReference type="Proteomes" id="UP000752696"/>
    </source>
</evidence>
<organism evidence="1 2">
    <name type="scientific">Heterotrigona itama</name>
    <dbReference type="NCBI Taxonomy" id="395501"/>
    <lineage>
        <taxon>Eukaryota</taxon>
        <taxon>Metazoa</taxon>
        <taxon>Ecdysozoa</taxon>
        <taxon>Arthropoda</taxon>
        <taxon>Hexapoda</taxon>
        <taxon>Insecta</taxon>
        <taxon>Pterygota</taxon>
        <taxon>Neoptera</taxon>
        <taxon>Endopterygota</taxon>
        <taxon>Hymenoptera</taxon>
        <taxon>Apocrita</taxon>
        <taxon>Aculeata</taxon>
        <taxon>Apoidea</taxon>
        <taxon>Anthophila</taxon>
        <taxon>Apidae</taxon>
        <taxon>Heterotrigona</taxon>
    </lineage>
</organism>
<reference evidence="1" key="1">
    <citation type="submission" date="2020-07" db="EMBL/GenBank/DDBJ databases">
        <authorList>
            <person name="Nazaruddin N."/>
        </authorList>
    </citation>
    <scope>NUCLEOTIDE SEQUENCE</scope>
</reference>